<proteinExistence type="predicted"/>
<comment type="caution">
    <text evidence="2">The sequence shown here is derived from an EMBL/GenBank/DDBJ whole genome shotgun (WGS) entry which is preliminary data.</text>
</comment>
<feature type="region of interest" description="Disordered" evidence="1">
    <location>
        <begin position="116"/>
        <end position="142"/>
    </location>
</feature>
<evidence type="ECO:0000256" key="1">
    <source>
        <dbReference type="SAM" id="MobiDB-lite"/>
    </source>
</evidence>
<evidence type="ECO:0000313" key="3">
    <source>
        <dbReference type="Proteomes" id="UP001418222"/>
    </source>
</evidence>
<evidence type="ECO:0000313" key="2">
    <source>
        <dbReference type="EMBL" id="KAK8923630.1"/>
    </source>
</evidence>
<reference evidence="2 3" key="1">
    <citation type="journal article" date="2022" name="Nat. Plants">
        <title>Genomes of leafy and leafless Platanthera orchids illuminate the evolution of mycoheterotrophy.</title>
        <authorList>
            <person name="Li M.H."/>
            <person name="Liu K.W."/>
            <person name="Li Z."/>
            <person name="Lu H.C."/>
            <person name="Ye Q.L."/>
            <person name="Zhang D."/>
            <person name="Wang J.Y."/>
            <person name="Li Y.F."/>
            <person name="Zhong Z.M."/>
            <person name="Liu X."/>
            <person name="Yu X."/>
            <person name="Liu D.K."/>
            <person name="Tu X.D."/>
            <person name="Liu B."/>
            <person name="Hao Y."/>
            <person name="Liao X.Y."/>
            <person name="Jiang Y.T."/>
            <person name="Sun W.H."/>
            <person name="Chen J."/>
            <person name="Chen Y.Q."/>
            <person name="Ai Y."/>
            <person name="Zhai J.W."/>
            <person name="Wu S.S."/>
            <person name="Zhou Z."/>
            <person name="Hsiao Y.Y."/>
            <person name="Wu W.L."/>
            <person name="Chen Y.Y."/>
            <person name="Lin Y.F."/>
            <person name="Hsu J.L."/>
            <person name="Li C.Y."/>
            <person name="Wang Z.W."/>
            <person name="Zhao X."/>
            <person name="Zhong W.Y."/>
            <person name="Ma X.K."/>
            <person name="Ma L."/>
            <person name="Huang J."/>
            <person name="Chen G.Z."/>
            <person name="Huang M.Z."/>
            <person name="Huang L."/>
            <person name="Peng D.H."/>
            <person name="Luo Y.B."/>
            <person name="Zou S.Q."/>
            <person name="Chen S.P."/>
            <person name="Lan S."/>
            <person name="Tsai W.C."/>
            <person name="Van de Peer Y."/>
            <person name="Liu Z.J."/>
        </authorList>
    </citation>
    <scope>NUCLEOTIDE SEQUENCE [LARGE SCALE GENOMIC DNA]</scope>
    <source>
        <strain evidence="2">Lor287</strain>
    </source>
</reference>
<keyword evidence="3" id="KW-1185">Reference proteome</keyword>
<dbReference type="AlphaFoldDB" id="A0AAP0B1F6"/>
<gene>
    <name evidence="2" type="ORF">KSP39_PZI019188</name>
</gene>
<feature type="region of interest" description="Disordered" evidence="1">
    <location>
        <begin position="33"/>
        <end position="76"/>
    </location>
</feature>
<feature type="compositionally biased region" description="Polar residues" evidence="1">
    <location>
        <begin position="127"/>
        <end position="139"/>
    </location>
</feature>
<name>A0AAP0B1F6_9ASPA</name>
<sequence>MSLPMNNIAAHNQCRWFVGKARLDVGVARDTASRMGTPDECHRPRTMSPPCTMSPPPNNVASRQHCRRPRTMSPPTNIVAAHDKYRIHDQYFRSQHMWPPTTNVVAKRVKPAWLRAKPAATHRERAIQSSFRPSRTSSPLGHDGFARSPLLSIRISRIQPKSISIVGPLALIILPVPCQKLSSSPSLKAIVVARSHRSSPCLHPDNPPSATLIRIGNPQSSEALPSSHLPPFSRSTTLIKIGIPIFYEKRSSVPLSPSRISPKSTSTPAGGFFEPLSLRLLSTSKEMAEAIQRLRFGFKRFKKEITKDQNNVWYRMAGFSLHFSFPEPGVSFQRKASGNGGAGAPAGDYWRVLHIMSCPMVTFTLMWDVKSPLPKYFPLCINILLIMD</sequence>
<protein>
    <submittedName>
        <fullName evidence="2">Uncharacterized protein</fullName>
    </submittedName>
</protein>
<dbReference type="Proteomes" id="UP001418222">
    <property type="component" value="Unassembled WGS sequence"/>
</dbReference>
<organism evidence="2 3">
    <name type="scientific">Platanthera zijinensis</name>
    <dbReference type="NCBI Taxonomy" id="2320716"/>
    <lineage>
        <taxon>Eukaryota</taxon>
        <taxon>Viridiplantae</taxon>
        <taxon>Streptophyta</taxon>
        <taxon>Embryophyta</taxon>
        <taxon>Tracheophyta</taxon>
        <taxon>Spermatophyta</taxon>
        <taxon>Magnoliopsida</taxon>
        <taxon>Liliopsida</taxon>
        <taxon>Asparagales</taxon>
        <taxon>Orchidaceae</taxon>
        <taxon>Orchidoideae</taxon>
        <taxon>Orchideae</taxon>
        <taxon>Orchidinae</taxon>
        <taxon>Platanthera</taxon>
    </lineage>
</organism>
<accession>A0AAP0B1F6</accession>
<dbReference type="EMBL" id="JBBWWQ010000017">
    <property type="protein sequence ID" value="KAK8923630.1"/>
    <property type="molecule type" value="Genomic_DNA"/>
</dbReference>